<evidence type="ECO:0000256" key="5">
    <source>
        <dbReference type="ARBA" id="ARBA00023136"/>
    </source>
</evidence>
<keyword evidence="4 6" id="KW-1133">Transmembrane helix</keyword>
<evidence type="ECO:0000256" key="2">
    <source>
        <dbReference type="ARBA" id="ARBA00022475"/>
    </source>
</evidence>
<dbReference type="InterPro" id="IPR010432">
    <property type="entry name" value="RDD"/>
</dbReference>
<dbReference type="InterPro" id="IPR016795">
    <property type="entry name" value="UCP021697"/>
</dbReference>
<evidence type="ECO:0000313" key="9">
    <source>
        <dbReference type="Proteomes" id="UP000467240"/>
    </source>
</evidence>
<dbReference type="RefSeq" id="WP_158040937.1">
    <property type="nucleotide sequence ID" value="NZ_JACCFV010000001.1"/>
</dbReference>
<comment type="caution">
    <text evidence="8">The sequence shown here is derived from an EMBL/GenBank/DDBJ whole genome shotgun (WGS) entry which is preliminary data.</text>
</comment>
<reference evidence="8 9" key="1">
    <citation type="submission" date="2019-09" db="EMBL/GenBank/DDBJ databases">
        <title>Phylogeny of genus Pseudoclavibacter and closely related genus.</title>
        <authorList>
            <person name="Li Y."/>
        </authorList>
    </citation>
    <scope>NUCLEOTIDE SEQUENCE [LARGE SCALE GENOMIC DNA]</scope>
    <source>
        <strain evidence="8 9">DSM 23821</strain>
    </source>
</reference>
<accession>A0A7J5BQD0</accession>
<gene>
    <name evidence="8" type="ORF">F8O01_11125</name>
</gene>
<feature type="domain" description="RDD" evidence="7">
    <location>
        <begin position="63"/>
        <end position="133"/>
    </location>
</feature>
<protein>
    <submittedName>
        <fullName evidence="8">RDD family protein</fullName>
    </submittedName>
</protein>
<name>A0A7J5BQD0_9MICO</name>
<proteinExistence type="predicted"/>
<dbReference type="EMBL" id="WBJZ01000013">
    <property type="protein sequence ID" value="KAB1655989.1"/>
    <property type="molecule type" value="Genomic_DNA"/>
</dbReference>
<keyword evidence="2" id="KW-1003">Cell membrane</keyword>
<evidence type="ECO:0000256" key="4">
    <source>
        <dbReference type="ARBA" id="ARBA00022989"/>
    </source>
</evidence>
<sequence>MPSTAPDASFASAENNSYPGYRLGYPEDGPGSIGGIGRRIGGLVVDWIFAMGLGNLFFGGDPVALMGLFVIVTTVPIMLFGSTLGHRLFGLQLTRLDGAAPGPWRPLVRQVLLVLVIPAAVWDSDHRGGHDILTRLALRRR</sequence>
<comment type="subcellular location">
    <subcellularLocation>
        <location evidence="1">Cell membrane</location>
        <topology evidence="1">Multi-pass membrane protein</topology>
    </subcellularLocation>
</comment>
<keyword evidence="9" id="KW-1185">Reference proteome</keyword>
<dbReference type="GO" id="GO:0005886">
    <property type="term" value="C:plasma membrane"/>
    <property type="evidence" value="ECO:0007669"/>
    <property type="project" value="UniProtKB-SubCell"/>
</dbReference>
<feature type="transmembrane region" description="Helical" evidence="6">
    <location>
        <begin position="64"/>
        <end position="85"/>
    </location>
</feature>
<dbReference type="OrthoDB" id="5187110at2"/>
<keyword evidence="5 6" id="KW-0472">Membrane</keyword>
<evidence type="ECO:0000259" key="7">
    <source>
        <dbReference type="Pfam" id="PF06271"/>
    </source>
</evidence>
<dbReference type="PANTHER" id="PTHR36115:SF6">
    <property type="entry name" value="PROLINE-RICH ANTIGEN HOMOLOG"/>
    <property type="match status" value="1"/>
</dbReference>
<dbReference type="PIRSF" id="PIRSF021697">
    <property type="entry name" value="UCP021697"/>
    <property type="match status" value="1"/>
</dbReference>
<evidence type="ECO:0000313" key="8">
    <source>
        <dbReference type="EMBL" id="KAB1655989.1"/>
    </source>
</evidence>
<dbReference type="AlphaFoldDB" id="A0A7J5BQD0"/>
<dbReference type="Pfam" id="PF06271">
    <property type="entry name" value="RDD"/>
    <property type="match status" value="1"/>
</dbReference>
<dbReference type="InterPro" id="IPR051791">
    <property type="entry name" value="Pra-immunoreactive"/>
</dbReference>
<evidence type="ECO:0000256" key="1">
    <source>
        <dbReference type="ARBA" id="ARBA00004651"/>
    </source>
</evidence>
<dbReference type="PANTHER" id="PTHR36115">
    <property type="entry name" value="PROLINE-RICH ANTIGEN HOMOLOG-RELATED"/>
    <property type="match status" value="1"/>
</dbReference>
<evidence type="ECO:0000256" key="3">
    <source>
        <dbReference type="ARBA" id="ARBA00022692"/>
    </source>
</evidence>
<dbReference type="Proteomes" id="UP000467240">
    <property type="component" value="Unassembled WGS sequence"/>
</dbReference>
<organism evidence="8 9">
    <name type="scientific">Pseudoclavibacter chungangensis</name>
    <dbReference type="NCBI Taxonomy" id="587635"/>
    <lineage>
        <taxon>Bacteria</taxon>
        <taxon>Bacillati</taxon>
        <taxon>Actinomycetota</taxon>
        <taxon>Actinomycetes</taxon>
        <taxon>Micrococcales</taxon>
        <taxon>Microbacteriaceae</taxon>
        <taxon>Pseudoclavibacter</taxon>
    </lineage>
</organism>
<evidence type="ECO:0000256" key="6">
    <source>
        <dbReference type="SAM" id="Phobius"/>
    </source>
</evidence>
<keyword evidence="3 6" id="KW-0812">Transmembrane</keyword>